<dbReference type="Pfam" id="PF01738">
    <property type="entry name" value="DLH"/>
    <property type="match status" value="1"/>
</dbReference>
<accession>A0ABW5YZU1</accession>
<dbReference type="RefSeq" id="WP_380922934.1">
    <property type="nucleotide sequence ID" value="NZ_JBHUPE010000007.1"/>
</dbReference>
<dbReference type="InterPro" id="IPR002925">
    <property type="entry name" value="Dienelactn_hydro"/>
</dbReference>
<dbReference type="SUPFAM" id="SSF53474">
    <property type="entry name" value="alpha/beta-Hydrolases"/>
    <property type="match status" value="1"/>
</dbReference>
<name>A0ABW5YZU1_9SPHI</name>
<feature type="domain" description="Dienelactone hydrolase" evidence="1">
    <location>
        <begin position="35"/>
        <end position="243"/>
    </location>
</feature>
<proteinExistence type="predicted"/>
<keyword evidence="2" id="KW-0378">Hydrolase</keyword>
<dbReference type="Gene3D" id="3.40.50.1820">
    <property type="entry name" value="alpha/beta hydrolase"/>
    <property type="match status" value="1"/>
</dbReference>
<reference evidence="3" key="1">
    <citation type="journal article" date="2019" name="Int. J. Syst. Evol. Microbiol.">
        <title>The Global Catalogue of Microorganisms (GCM) 10K type strain sequencing project: providing services to taxonomists for standard genome sequencing and annotation.</title>
        <authorList>
            <consortium name="The Broad Institute Genomics Platform"/>
            <consortium name="The Broad Institute Genome Sequencing Center for Infectious Disease"/>
            <person name="Wu L."/>
            <person name="Ma J."/>
        </authorList>
    </citation>
    <scope>NUCLEOTIDE SEQUENCE [LARGE SCALE GENOMIC DNA]</scope>
    <source>
        <strain evidence="3">KCTC 22209</strain>
    </source>
</reference>
<evidence type="ECO:0000259" key="1">
    <source>
        <dbReference type="Pfam" id="PF01738"/>
    </source>
</evidence>
<dbReference type="InterPro" id="IPR050261">
    <property type="entry name" value="FrsA_esterase"/>
</dbReference>
<dbReference type="EMBL" id="JBHUPE010000007">
    <property type="protein sequence ID" value="MFD2905964.1"/>
    <property type="molecule type" value="Genomic_DNA"/>
</dbReference>
<dbReference type="Proteomes" id="UP001597509">
    <property type="component" value="Unassembled WGS sequence"/>
</dbReference>
<protein>
    <submittedName>
        <fullName evidence="2">Dienelactone hydrolase family protein</fullName>
        <ecNumber evidence="2">3.1.-.-</ecNumber>
    </submittedName>
</protein>
<evidence type="ECO:0000313" key="2">
    <source>
        <dbReference type="EMBL" id="MFD2905964.1"/>
    </source>
</evidence>
<dbReference type="PANTHER" id="PTHR22946:SF0">
    <property type="entry name" value="DIENELACTONE HYDROLASE DOMAIN-CONTAINING PROTEIN"/>
    <property type="match status" value="1"/>
</dbReference>
<sequence length="245" mass="26280">MKALIMTIICFCATETSFGQLKPVRYSDGDQALAGLVNTDAGEGAPGVLILPAWMGIDDEATQAAVQLSKEGYITFVADIYGEGNKPTTAAEAGQQAGKYKNDPKAYQRRIRLALEQLVKAGASPRRLAVIGYCFGGTGALEAARAGMEVQGVVSIHGNLGKGNRPDGPIKTKILVLHGAADPHVSPEEIANFRKEVEHAGADWQMIYYAAAKHAFTNPASSDFEPLAAQRSWKHLLIFLQEILK</sequence>
<dbReference type="PANTHER" id="PTHR22946">
    <property type="entry name" value="DIENELACTONE HYDROLASE DOMAIN-CONTAINING PROTEIN-RELATED"/>
    <property type="match status" value="1"/>
</dbReference>
<dbReference type="GO" id="GO:0016787">
    <property type="term" value="F:hydrolase activity"/>
    <property type="evidence" value="ECO:0007669"/>
    <property type="project" value="UniProtKB-KW"/>
</dbReference>
<evidence type="ECO:0000313" key="3">
    <source>
        <dbReference type="Proteomes" id="UP001597509"/>
    </source>
</evidence>
<gene>
    <name evidence="2" type="ORF">ACFS6I_18690</name>
</gene>
<comment type="caution">
    <text evidence="2">The sequence shown here is derived from an EMBL/GenBank/DDBJ whole genome shotgun (WGS) entry which is preliminary data.</text>
</comment>
<dbReference type="EC" id="3.1.-.-" evidence="2"/>
<organism evidence="2 3">
    <name type="scientific">Sphingobacterium anhuiense</name>
    <dbReference type="NCBI Taxonomy" id="493780"/>
    <lineage>
        <taxon>Bacteria</taxon>
        <taxon>Pseudomonadati</taxon>
        <taxon>Bacteroidota</taxon>
        <taxon>Sphingobacteriia</taxon>
        <taxon>Sphingobacteriales</taxon>
        <taxon>Sphingobacteriaceae</taxon>
        <taxon>Sphingobacterium</taxon>
    </lineage>
</organism>
<dbReference type="InterPro" id="IPR029058">
    <property type="entry name" value="AB_hydrolase_fold"/>
</dbReference>
<keyword evidence="3" id="KW-1185">Reference proteome</keyword>